<dbReference type="GO" id="GO:0006281">
    <property type="term" value="P:DNA repair"/>
    <property type="evidence" value="ECO:0007669"/>
    <property type="project" value="UniProtKB-KW"/>
</dbReference>
<dbReference type="InterPro" id="IPR047112">
    <property type="entry name" value="RecG/Mfd"/>
</dbReference>
<dbReference type="AlphaFoldDB" id="A0A3A1Y814"/>
<dbReference type="GO" id="GO:0016787">
    <property type="term" value="F:hydrolase activity"/>
    <property type="evidence" value="ECO:0007669"/>
    <property type="project" value="UniProtKB-KW"/>
</dbReference>
<dbReference type="SUPFAM" id="SSF52540">
    <property type="entry name" value="P-loop containing nucleoside triphosphate hydrolases"/>
    <property type="match status" value="2"/>
</dbReference>
<dbReference type="InterPro" id="IPR011545">
    <property type="entry name" value="DEAD/DEAH_box_helicase_dom"/>
</dbReference>
<feature type="domain" description="Helicase ATP-binding" evidence="9">
    <location>
        <begin position="304"/>
        <end position="467"/>
    </location>
</feature>
<dbReference type="PROSITE" id="PS51194">
    <property type="entry name" value="HELICASE_CTER"/>
    <property type="match status" value="1"/>
</dbReference>
<dbReference type="Gene3D" id="3.40.50.300">
    <property type="entry name" value="P-loop containing nucleotide triphosphate hydrolases"/>
    <property type="match status" value="2"/>
</dbReference>
<evidence type="ECO:0000256" key="2">
    <source>
        <dbReference type="ARBA" id="ARBA00022763"/>
    </source>
</evidence>
<dbReference type="InterPro" id="IPR033454">
    <property type="entry name" value="RecG_wedge"/>
</dbReference>
<dbReference type="InterPro" id="IPR014001">
    <property type="entry name" value="Helicase_ATP-bd"/>
</dbReference>
<evidence type="ECO:0000256" key="6">
    <source>
        <dbReference type="ARBA" id="ARBA00023125"/>
    </source>
</evidence>
<dbReference type="PROSITE" id="PS51192">
    <property type="entry name" value="HELICASE_ATP_BIND_1"/>
    <property type="match status" value="1"/>
</dbReference>
<comment type="caution">
    <text evidence="11">The sequence shown here is derived from an EMBL/GenBank/DDBJ whole genome shotgun (WGS) entry which is preliminary data.</text>
</comment>
<dbReference type="SMART" id="SM00487">
    <property type="entry name" value="DEXDc"/>
    <property type="match status" value="1"/>
</dbReference>
<dbReference type="SUPFAM" id="SSF50249">
    <property type="entry name" value="Nucleic acid-binding proteins"/>
    <property type="match status" value="1"/>
</dbReference>
<dbReference type="SMART" id="SM00490">
    <property type="entry name" value="HELICc"/>
    <property type="match status" value="1"/>
</dbReference>
<feature type="domain" description="Helicase C-terminal" evidence="10">
    <location>
        <begin position="501"/>
        <end position="647"/>
    </location>
</feature>
<accession>A0A3A1Y814</accession>
<organism evidence="11 12">
    <name type="scientific">Psittacicella hinzii</name>
    <dbReference type="NCBI Taxonomy" id="2028575"/>
    <lineage>
        <taxon>Bacteria</taxon>
        <taxon>Pseudomonadati</taxon>
        <taxon>Pseudomonadota</taxon>
        <taxon>Gammaproteobacteria</taxon>
        <taxon>Pasteurellales</taxon>
        <taxon>Psittacicellaceae</taxon>
        <taxon>Psittacicella</taxon>
    </lineage>
</organism>
<gene>
    <name evidence="11" type="ORF">CKF54_02180</name>
</gene>
<keyword evidence="7" id="KW-0234">DNA repair</keyword>
<keyword evidence="2" id="KW-0227">DNA damage</keyword>
<evidence type="ECO:0000259" key="9">
    <source>
        <dbReference type="PROSITE" id="PS51192"/>
    </source>
</evidence>
<dbReference type="GO" id="GO:0003678">
    <property type="term" value="F:DNA helicase activity"/>
    <property type="evidence" value="ECO:0007669"/>
    <property type="project" value="TreeGrafter"/>
</dbReference>
<keyword evidence="12" id="KW-1185">Reference proteome</keyword>
<dbReference type="EMBL" id="NRHC01000025">
    <property type="protein sequence ID" value="RIY33785.1"/>
    <property type="molecule type" value="Genomic_DNA"/>
</dbReference>
<evidence type="ECO:0000256" key="1">
    <source>
        <dbReference type="ARBA" id="ARBA00022741"/>
    </source>
</evidence>
<keyword evidence="5" id="KW-0067">ATP-binding</keyword>
<dbReference type="RefSeq" id="WP_119524649.1">
    <property type="nucleotide sequence ID" value="NZ_NRHC01000025.1"/>
</dbReference>
<dbReference type="InterPro" id="IPR027417">
    <property type="entry name" value="P-loop_NTPase"/>
</dbReference>
<dbReference type="OrthoDB" id="9804325at2"/>
<dbReference type="InterPro" id="IPR045562">
    <property type="entry name" value="RecG_dom3_C"/>
</dbReference>
<dbReference type="GO" id="GO:0003677">
    <property type="term" value="F:DNA binding"/>
    <property type="evidence" value="ECO:0007669"/>
    <property type="project" value="UniProtKB-KW"/>
</dbReference>
<dbReference type="Pfam" id="PF00270">
    <property type="entry name" value="DEAD"/>
    <property type="match status" value="1"/>
</dbReference>
<keyword evidence="4" id="KW-0347">Helicase</keyword>
<dbReference type="PANTHER" id="PTHR47964:SF1">
    <property type="entry name" value="ATP-DEPENDENT DNA HELICASE HOMOLOG RECG, CHLOROPLASTIC"/>
    <property type="match status" value="1"/>
</dbReference>
<dbReference type="InterPro" id="IPR001650">
    <property type="entry name" value="Helicase_C-like"/>
</dbReference>
<sequence>MTQSVYSIPIEKIKGVTKANLPKFKENLGINNLGDLLMFLPRNYEDRSQIVSLPEVIPGNKVCIRVVVTGKYKSVVDRYNYRLIVNGVDPTSGNTILIVFYRAANYYDEKIEVNSVHTFFGIVELNTYGQTDYKINHPEIVTDDNFVGKNLLTPIYPSTDKLKQDTIRKVVQNGIAIVEKMSLPNLLPQSGYPLIPFRKSAGSAIEYLDINKLDFLQSLKFIHTPPKNVNIQDIIERRNPYLIRLIAEEILAKQLTLISSKNILQREKSVVIPPQLNLAQKVIQDLPYKLTNAQMKAFLDVVNDLAANKPMLRLIQGDVGCGKTMVAVLAIAHIVQYGYQVALVAPTEILASQLFENVNNALQAYGVKSVFVSGKLGAKGKREVGNLIKTGQANVIVGTHAVFSEWVEYKNLAMVIIDEQHRFGVEQRLEISTKQKNFKIHTLMMSATPAPRSLAMTIYANLDLSIIDELPPGRSKVETFLISKNEKVKLFGRIRKVIHEERRQVYWVCVLIEENENYQATSALETLSELRSFMPEVRIGLIHGKLKEQEKAEIMQAFKEQKLDLLVATTVIEVGVNVPNASIMIIENPERLGLSQIHQLRGRVGRGSVKSFCGLLYEPKISRSTKERLEIFQRTNDGFVIAEEDMKLRGNGDIVGTRQSGEMQFQISDLAKDNLIAEVLIPFAQTLYDQDPELSRQIMRRWNANQKDYVLI</sequence>
<evidence type="ECO:0000256" key="8">
    <source>
        <dbReference type="ARBA" id="ARBA00049819"/>
    </source>
</evidence>
<evidence type="ECO:0000256" key="7">
    <source>
        <dbReference type="ARBA" id="ARBA00023204"/>
    </source>
</evidence>
<dbReference type="Pfam" id="PF19833">
    <property type="entry name" value="RecG_dom3_C"/>
    <property type="match status" value="1"/>
</dbReference>
<keyword evidence="1" id="KW-0547">Nucleotide-binding</keyword>
<keyword evidence="6" id="KW-0238">DNA-binding</keyword>
<dbReference type="Pfam" id="PF17191">
    <property type="entry name" value="RecG_wedge"/>
    <property type="match status" value="1"/>
</dbReference>
<reference evidence="11 12" key="1">
    <citation type="submission" date="2017-08" db="EMBL/GenBank/DDBJ databases">
        <title>Reclassification of Bisgaard taxon 37 and 44.</title>
        <authorList>
            <person name="Christensen H."/>
        </authorList>
    </citation>
    <scope>NUCLEOTIDE SEQUENCE [LARGE SCALE GENOMIC DNA]</scope>
    <source>
        <strain evidence="11 12">B96_3</strain>
    </source>
</reference>
<evidence type="ECO:0000256" key="3">
    <source>
        <dbReference type="ARBA" id="ARBA00022801"/>
    </source>
</evidence>
<dbReference type="Pfam" id="PF00271">
    <property type="entry name" value="Helicase_C"/>
    <property type="match status" value="1"/>
</dbReference>
<evidence type="ECO:0000256" key="4">
    <source>
        <dbReference type="ARBA" id="ARBA00022806"/>
    </source>
</evidence>
<dbReference type="Proteomes" id="UP000265691">
    <property type="component" value="Unassembled WGS sequence"/>
</dbReference>
<proteinExistence type="predicted"/>
<dbReference type="PANTHER" id="PTHR47964">
    <property type="entry name" value="ATP-DEPENDENT DNA HELICASE HOMOLOG RECG, CHLOROPLASTIC"/>
    <property type="match status" value="1"/>
</dbReference>
<name>A0A3A1Y814_9GAMM</name>
<dbReference type="GO" id="GO:0005524">
    <property type="term" value="F:ATP binding"/>
    <property type="evidence" value="ECO:0007669"/>
    <property type="project" value="UniProtKB-KW"/>
</dbReference>
<evidence type="ECO:0000259" key="10">
    <source>
        <dbReference type="PROSITE" id="PS51194"/>
    </source>
</evidence>
<evidence type="ECO:0000313" key="11">
    <source>
        <dbReference type="EMBL" id="RIY33785.1"/>
    </source>
</evidence>
<dbReference type="InterPro" id="IPR012340">
    <property type="entry name" value="NA-bd_OB-fold"/>
</dbReference>
<evidence type="ECO:0000256" key="5">
    <source>
        <dbReference type="ARBA" id="ARBA00022840"/>
    </source>
</evidence>
<evidence type="ECO:0000313" key="12">
    <source>
        <dbReference type="Proteomes" id="UP000265691"/>
    </source>
</evidence>
<keyword evidence="3" id="KW-0378">Hydrolase</keyword>
<protein>
    <recommendedName>
        <fullName evidence="8">Probable DNA 3'-5' helicase RecG</fullName>
    </recommendedName>
</protein>